<protein>
    <submittedName>
        <fullName evidence="9">Phage shock protein C (PspC) family protein</fullName>
    </submittedName>
</protein>
<feature type="transmembrane region" description="Helical" evidence="6">
    <location>
        <begin position="34"/>
        <end position="58"/>
    </location>
</feature>
<dbReference type="AlphaFoldDB" id="A0A1M5YJE2"/>
<dbReference type="Pfam" id="PF22570">
    <property type="entry name" value="LiaF-TM"/>
    <property type="match status" value="1"/>
</dbReference>
<dbReference type="Proteomes" id="UP000184389">
    <property type="component" value="Unassembled WGS sequence"/>
</dbReference>
<sequence length="132" mass="14998">MARKIYRSSTDKVISGVCGGLGEYFNVDPSIIRIFWLMLSIATSGTGILAYIICALVIPEGSNTTIYYDENDKSYKNSALFVGIVLIIIGASLLIKKIWPWFNVKWFNFSKYWPILLIIAGIYVIYNQKKKK</sequence>
<evidence type="ECO:0000256" key="3">
    <source>
        <dbReference type="ARBA" id="ARBA00022692"/>
    </source>
</evidence>
<keyword evidence="4 6" id="KW-1133">Transmembrane helix</keyword>
<proteinExistence type="predicted"/>
<gene>
    <name evidence="9" type="ORF">SAMN02745180_02242</name>
</gene>
<keyword evidence="3 6" id="KW-0812">Transmembrane</keyword>
<evidence type="ECO:0000256" key="4">
    <source>
        <dbReference type="ARBA" id="ARBA00022989"/>
    </source>
</evidence>
<reference evidence="9 10" key="1">
    <citation type="submission" date="2016-11" db="EMBL/GenBank/DDBJ databases">
        <authorList>
            <person name="Jaros S."/>
            <person name="Januszkiewicz K."/>
            <person name="Wedrychowicz H."/>
        </authorList>
    </citation>
    <scope>NUCLEOTIDE SEQUENCE [LARGE SCALE GENOMIC DNA]</scope>
    <source>
        <strain evidence="9 10">DSM 13106</strain>
    </source>
</reference>
<comment type="subcellular location">
    <subcellularLocation>
        <location evidence="1">Cell membrane</location>
        <topology evidence="1">Single-pass membrane protein</topology>
    </subcellularLocation>
</comment>
<dbReference type="RefSeq" id="WP_072744889.1">
    <property type="nucleotide sequence ID" value="NZ_FQXR01000012.1"/>
</dbReference>
<evidence type="ECO:0000256" key="5">
    <source>
        <dbReference type="ARBA" id="ARBA00023136"/>
    </source>
</evidence>
<dbReference type="PANTHER" id="PTHR33885:SF3">
    <property type="entry name" value="PHAGE SHOCK PROTEIN C"/>
    <property type="match status" value="1"/>
</dbReference>
<keyword evidence="5 6" id="KW-0472">Membrane</keyword>
<keyword evidence="10" id="KW-1185">Reference proteome</keyword>
<dbReference type="Pfam" id="PF04024">
    <property type="entry name" value="PspC"/>
    <property type="match status" value="1"/>
</dbReference>
<dbReference type="EMBL" id="FQXR01000012">
    <property type="protein sequence ID" value="SHI12141.1"/>
    <property type="molecule type" value="Genomic_DNA"/>
</dbReference>
<dbReference type="PANTHER" id="PTHR33885">
    <property type="entry name" value="PHAGE SHOCK PROTEIN C"/>
    <property type="match status" value="1"/>
</dbReference>
<dbReference type="InterPro" id="IPR054331">
    <property type="entry name" value="LiaF_TM"/>
</dbReference>
<feature type="transmembrane region" description="Helical" evidence="6">
    <location>
        <begin position="79"/>
        <end position="99"/>
    </location>
</feature>
<keyword evidence="2" id="KW-1003">Cell membrane</keyword>
<dbReference type="InterPro" id="IPR052027">
    <property type="entry name" value="PspC"/>
</dbReference>
<feature type="domain" description="Phage shock protein PspC N-terminal" evidence="7">
    <location>
        <begin position="3"/>
        <end position="60"/>
    </location>
</feature>
<evidence type="ECO:0000313" key="10">
    <source>
        <dbReference type="Proteomes" id="UP000184389"/>
    </source>
</evidence>
<dbReference type="OrthoDB" id="9815286at2"/>
<name>A0A1M5YJE2_9FIRM</name>
<organism evidence="9 10">
    <name type="scientific">Sporanaerobacter acetigenes DSM 13106</name>
    <dbReference type="NCBI Taxonomy" id="1123281"/>
    <lineage>
        <taxon>Bacteria</taxon>
        <taxon>Bacillati</taxon>
        <taxon>Bacillota</taxon>
        <taxon>Tissierellia</taxon>
        <taxon>Tissierellales</taxon>
        <taxon>Sporanaerobacteraceae</taxon>
        <taxon>Sporanaerobacter</taxon>
    </lineage>
</organism>
<feature type="transmembrane region" description="Helical" evidence="6">
    <location>
        <begin position="111"/>
        <end position="126"/>
    </location>
</feature>
<evidence type="ECO:0000259" key="7">
    <source>
        <dbReference type="Pfam" id="PF04024"/>
    </source>
</evidence>
<accession>A0A1M5YJE2</accession>
<feature type="domain" description="LiaF transmembrane" evidence="8">
    <location>
        <begin position="81"/>
        <end position="131"/>
    </location>
</feature>
<evidence type="ECO:0000313" key="9">
    <source>
        <dbReference type="EMBL" id="SHI12141.1"/>
    </source>
</evidence>
<evidence type="ECO:0000259" key="8">
    <source>
        <dbReference type="Pfam" id="PF22570"/>
    </source>
</evidence>
<evidence type="ECO:0000256" key="6">
    <source>
        <dbReference type="SAM" id="Phobius"/>
    </source>
</evidence>
<dbReference type="STRING" id="1123281.SAMN02745180_02242"/>
<evidence type="ECO:0000256" key="2">
    <source>
        <dbReference type="ARBA" id="ARBA00022475"/>
    </source>
</evidence>
<dbReference type="InterPro" id="IPR007168">
    <property type="entry name" value="Phageshock_PspC_N"/>
</dbReference>
<evidence type="ECO:0000256" key="1">
    <source>
        <dbReference type="ARBA" id="ARBA00004162"/>
    </source>
</evidence>
<dbReference type="GO" id="GO:0005886">
    <property type="term" value="C:plasma membrane"/>
    <property type="evidence" value="ECO:0007669"/>
    <property type="project" value="UniProtKB-SubCell"/>
</dbReference>